<evidence type="ECO:0000313" key="1">
    <source>
        <dbReference type="EMBL" id="OMH82295.1"/>
    </source>
</evidence>
<gene>
    <name evidence="1" type="ORF">AX774_g4222</name>
</gene>
<sequence length="96" mass="10157">MQKSCTGNHCLEPCLFSSALISTLNAWSRGISSVFTRCAISDFTVACCRCTSCTPLNTSRMPGFPTLLKNCASTAFGVSSLSSFDIPFTSAVNTPS</sequence>
<dbReference type="AlphaFoldDB" id="A0A1R1PMV2"/>
<name>A0A1R1PMV2_ZANCU</name>
<reference evidence="2" key="1">
    <citation type="submission" date="2017-01" db="EMBL/GenBank/DDBJ databases">
        <authorList>
            <person name="Wang Y."/>
            <person name="White M."/>
            <person name="Kvist S."/>
            <person name="Moncalvo J.-M."/>
        </authorList>
    </citation>
    <scope>NUCLEOTIDE SEQUENCE [LARGE SCALE GENOMIC DNA]</scope>
    <source>
        <strain evidence="2">COL-18-3</strain>
    </source>
</reference>
<comment type="caution">
    <text evidence="1">The sequence shown here is derived from an EMBL/GenBank/DDBJ whole genome shotgun (WGS) entry which is preliminary data.</text>
</comment>
<organism evidence="1 2">
    <name type="scientific">Zancudomyces culisetae</name>
    <name type="common">Gut fungus</name>
    <name type="synonym">Smittium culisetae</name>
    <dbReference type="NCBI Taxonomy" id="1213189"/>
    <lineage>
        <taxon>Eukaryota</taxon>
        <taxon>Fungi</taxon>
        <taxon>Fungi incertae sedis</taxon>
        <taxon>Zoopagomycota</taxon>
        <taxon>Kickxellomycotina</taxon>
        <taxon>Harpellomycetes</taxon>
        <taxon>Harpellales</taxon>
        <taxon>Legeriomycetaceae</taxon>
        <taxon>Zancudomyces</taxon>
    </lineage>
</organism>
<evidence type="ECO:0000313" key="2">
    <source>
        <dbReference type="Proteomes" id="UP000188320"/>
    </source>
</evidence>
<dbReference type="EMBL" id="LSSK01000697">
    <property type="protein sequence ID" value="OMH82295.1"/>
    <property type="molecule type" value="Genomic_DNA"/>
</dbReference>
<proteinExistence type="predicted"/>
<dbReference type="Proteomes" id="UP000188320">
    <property type="component" value="Unassembled WGS sequence"/>
</dbReference>
<keyword evidence="2" id="KW-1185">Reference proteome</keyword>
<protein>
    <submittedName>
        <fullName evidence="1">Uncharacterized protein</fullName>
    </submittedName>
</protein>
<accession>A0A1R1PMV2</accession>